<organism evidence="1 2">
    <name type="scientific">Rossellomorea pakistanensis</name>
    <dbReference type="NCBI Taxonomy" id="992288"/>
    <lineage>
        <taxon>Bacteria</taxon>
        <taxon>Bacillati</taxon>
        <taxon>Bacillota</taxon>
        <taxon>Bacilli</taxon>
        <taxon>Bacillales</taxon>
        <taxon>Bacillaceae</taxon>
        <taxon>Rossellomorea</taxon>
    </lineage>
</organism>
<accession>A0ABS2N8T3</accession>
<sequence length="218" mass="25926">MKKNNPKFRIGDTVVVTIYGTVGKITNIKQLDGEFLYEVNESEGLFKEYCLVLLEDYEGHIFEQEQIDIEYHFLFGDLVKVKGYEQDLFKVVGFRTEIWRYKDDAWEDVIYELMRIHDGEWLEADEDELTLIADSEQADAYIQKYGFVFATPKPKAQNLLSSPVKHKGSWVDRQLDLYNDYKTLHRMFKDTKYKKKMQTILEQLKNYSETKSKIREKE</sequence>
<evidence type="ECO:0000313" key="2">
    <source>
        <dbReference type="Proteomes" id="UP001646157"/>
    </source>
</evidence>
<reference evidence="1 2" key="1">
    <citation type="submission" date="2021-01" db="EMBL/GenBank/DDBJ databases">
        <title>Genomic Encyclopedia of Type Strains, Phase IV (KMG-IV): sequencing the most valuable type-strain genomes for metagenomic binning, comparative biology and taxonomic classification.</title>
        <authorList>
            <person name="Goeker M."/>
        </authorList>
    </citation>
    <scope>NUCLEOTIDE SEQUENCE [LARGE SCALE GENOMIC DNA]</scope>
    <source>
        <strain evidence="1 2">DSM 24834</strain>
    </source>
</reference>
<dbReference type="Proteomes" id="UP001646157">
    <property type="component" value="Unassembled WGS sequence"/>
</dbReference>
<comment type="caution">
    <text evidence="1">The sequence shown here is derived from an EMBL/GenBank/DDBJ whole genome shotgun (WGS) entry which is preliminary data.</text>
</comment>
<protein>
    <submittedName>
        <fullName evidence="1">Uncharacterized protein</fullName>
    </submittedName>
</protein>
<dbReference type="EMBL" id="JAFBDZ010000001">
    <property type="protein sequence ID" value="MBM7584229.1"/>
    <property type="molecule type" value="Genomic_DNA"/>
</dbReference>
<proteinExistence type="predicted"/>
<keyword evidence="2" id="KW-1185">Reference proteome</keyword>
<name>A0ABS2N8T3_9BACI</name>
<dbReference type="RefSeq" id="WP_205168410.1">
    <property type="nucleotide sequence ID" value="NZ_JAFBDZ010000001.1"/>
</dbReference>
<gene>
    <name evidence="1" type="ORF">JOC86_000766</name>
</gene>
<evidence type="ECO:0000313" key="1">
    <source>
        <dbReference type="EMBL" id="MBM7584229.1"/>
    </source>
</evidence>